<dbReference type="AlphaFoldDB" id="A0A9E7HAP5"/>
<feature type="compositionally biased region" description="Polar residues" evidence="1">
    <location>
        <begin position="1"/>
        <end position="25"/>
    </location>
</feature>
<protein>
    <submittedName>
        <fullName evidence="2">Uncharacterized protein</fullName>
    </submittedName>
</protein>
<feature type="region of interest" description="Disordered" evidence="1">
    <location>
        <begin position="838"/>
        <end position="890"/>
    </location>
</feature>
<dbReference type="CDD" id="cd21865">
    <property type="entry name" value="DEUBAD_NFRKB"/>
    <property type="match status" value="1"/>
</dbReference>
<dbReference type="PANTHER" id="PTHR13052:SF2">
    <property type="entry name" value="NUCLEAR FACTOR KAPPA-B-BINDING PROTEIN"/>
    <property type="match status" value="1"/>
</dbReference>
<keyword evidence="3" id="KW-1185">Reference proteome</keyword>
<dbReference type="EMBL" id="CP097510">
    <property type="protein sequence ID" value="URE26649.1"/>
    <property type="molecule type" value="Genomic_DNA"/>
</dbReference>
<sequence>MRSLRSHTWLTRETGPTANLQSTRSHAAAESDELTPPTKQPISPSLEIPNPEGRVGSPRSLLFLLRPLRPFERHCGPQNPGAPWLLTQTAAMYTGYVQWWDVEDYSSGPIGTGLEALALCCSFSAPSAHLRGKVHSKRHQGCISTETDWLYGHVQMTCRMAAGQQKKRLTSSNFHEQYKGKKKKKLDSSDYILNLRCRVDLAWDDCQRTVVAKKEQISLSWTDIAPFLDSVSQSHSGLADVVSVPIEIFSLDNLTDVLSYEVWATCLSESERKLLTQFLPSVKGAEQVVHSSTSLCAGNLHPDILLQMEEQCQLSKRAYYCEINKYHKGMLEVLKKWKERWLNCKDPELLLSEGYSENKEGSLANSAERANVLAISKRESPHKVCDHAGDTDKYMSYIKVSRAQHQLIKNIKHSADGIQPKLLGRVLGDIQCFHVHPYETFEEEEKQRLQVANKDLLVAFEAARGRKLWREQSWKSLERELAEKMKFINDKDDKIESSEGSPEEPTYDRYHRNQHAQDINDKNYGESKDNSIDDHQLELIPPLNSHKEPSLIVHNQEETLQQDDDFSPLSHSVEKQNPKNMWQTAGVSDSYYHSSENHGYTSASELSLRQPQLTMEHPTNMIDLERDIIESEGAEPIPSAFDVDGRASLFCSFGRNEMLPTFPKEPRVMSSYPEHINGMKQAGLQFLMANDDLQESSLVSNQLQEQQQLIEQRDAREKEVYMQQIIPKKVYSTARYPNQGFPSVDRQNLAAVQSSMNSGTRGYNWFPGDDQSYGSWSAVESSRGGGQCLDDGGSADGSLYSVLSNKLSTCSPYDSNSSEQYLQPRSFVGTAIPSAHNIYGYGQHQPDNPSSHQIGVTPSMNNGSWMNFPPQNSELHDPLGRPFQRPWDHQ</sequence>
<dbReference type="OrthoDB" id="70874at2759"/>
<proteinExistence type="predicted"/>
<feature type="compositionally biased region" description="Polar residues" evidence="1">
    <location>
        <begin position="845"/>
        <end position="873"/>
    </location>
</feature>
<name>A0A9E7HAP5_9LILI</name>
<reference evidence="2" key="1">
    <citation type="submission" date="2022-05" db="EMBL/GenBank/DDBJ databases">
        <title>The Musa troglodytarum L. genome provides insights into the mechanism of non-climacteric behaviour and enrichment of carotenoids.</title>
        <authorList>
            <person name="Wang J."/>
        </authorList>
    </citation>
    <scope>NUCLEOTIDE SEQUENCE</scope>
    <source>
        <tissue evidence="2">Leaf</tissue>
    </source>
</reference>
<dbReference type="PANTHER" id="PTHR13052">
    <property type="entry name" value="NFRKB-RELATED"/>
    <property type="match status" value="1"/>
</dbReference>
<dbReference type="InterPro" id="IPR024867">
    <property type="entry name" value="NFRKB"/>
</dbReference>
<accession>A0A9E7HAP5</accession>
<dbReference type="Proteomes" id="UP001055439">
    <property type="component" value="Chromosome 8"/>
</dbReference>
<dbReference type="GO" id="GO:0031011">
    <property type="term" value="C:Ino80 complex"/>
    <property type="evidence" value="ECO:0007669"/>
    <property type="project" value="InterPro"/>
</dbReference>
<evidence type="ECO:0000313" key="3">
    <source>
        <dbReference type="Proteomes" id="UP001055439"/>
    </source>
</evidence>
<evidence type="ECO:0000313" key="2">
    <source>
        <dbReference type="EMBL" id="URE26649.1"/>
    </source>
</evidence>
<evidence type="ECO:0000256" key="1">
    <source>
        <dbReference type="SAM" id="MobiDB-lite"/>
    </source>
</evidence>
<feature type="region of interest" description="Disordered" evidence="1">
    <location>
        <begin position="492"/>
        <end position="530"/>
    </location>
</feature>
<gene>
    <name evidence="2" type="ORF">MUK42_07344</name>
</gene>
<feature type="compositionally biased region" description="Basic and acidic residues" evidence="1">
    <location>
        <begin position="518"/>
        <end position="530"/>
    </location>
</feature>
<organism evidence="2 3">
    <name type="scientific">Musa troglodytarum</name>
    <name type="common">fe'i banana</name>
    <dbReference type="NCBI Taxonomy" id="320322"/>
    <lineage>
        <taxon>Eukaryota</taxon>
        <taxon>Viridiplantae</taxon>
        <taxon>Streptophyta</taxon>
        <taxon>Embryophyta</taxon>
        <taxon>Tracheophyta</taxon>
        <taxon>Spermatophyta</taxon>
        <taxon>Magnoliopsida</taxon>
        <taxon>Liliopsida</taxon>
        <taxon>Zingiberales</taxon>
        <taxon>Musaceae</taxon>
        <taxon>Musa</taxon>
    </lineage>
</organism>
<feature type="region of interest" description="Disordered" evidence="1">
    <location>
        <begin position="1"/>
        <end position="54"/>
    </location>
</feature>